<dbReference type="EMBL" id="QFNN01000122">
    <property type="protein sequence ID" value="PZO87631.1"/>
    <property type="molecule type" value="Genomic_DNA"/>
</dbReference>
<accession>A0A2W5BWZ6</accession>
<sequence>MPHPLFCAIGAALLAVSPALHAQTRHDEQIWVNLTAMGSIKGDIVYFAEVQPRMGDGASRLDQLIMRGAIGVKLSPALTLYQGYGHIAVPLEGRRDVNEERSFQQINWTLGKALGGEFSTRTRIEQRWRSDGDDMGWRLRAMIRYEAPLRRDGKGPNALLHSESFVAFNDTDWGARAGFDQIRNFAGLEIPVGGASTIEAGYLNQYVNQAAGRSRMNHVASLALFFRH</sequence>
<evidence type="ECO:0000313" key="2">
    <source>
        <dbReference type="EMBL" id="PZO87631.1"/>
    </source>
</evidence>
<protein>
    <submittedName>
        <fullName evidence="2">DUF2490 domain-containing protein</fullName>
    </submittedName>
</protein>
<reference evidence="2 3" key="1">
    <citation type="submission" date="2017-08" db="EMBL/GenBank/DDBJ databases">
        <title>Infants hospitalized years apart are colonized by the same room-sourced microbial strains.</title>
        <authorList>
            <person name="Brooks B."/>
            <person name="Olm M.R."/>
            <person name="Firek B.A."/>
            <person name="Baker R."/>
            <person name="Thomas B.C."/>
            <person name="Morowitz M.J."/>
            <person name="Banfield J.F."/>
        </authorList>
    </citation>
    <scope>NUCLEOTIDE SEQUENCE [LARGE SCALE GENOMIC DNA]</scope>
    <source>
        <strain evidence="2">S2_018_000_R2_101</strain>
    </source>
</reference>
<gene>
    <name evidence="2" type="ORF">DI623_14360</name>
</gene>
<proteinExistence type="predicted"/>
<name>A0A2W5BWZ6_9SPHN</name>
<evidence type="ECO:0000256" key="1">
    <source>
        <dbReference type="SAM" id="SignalP"/>
    </source>
</evidence>
<dbReference type="InterPro" id="IPR019619">
    <property type="entry name" value="DUF2490"/>
</dbReference>
<feature type="chain" id="PRO_5016094444" evidence="1">
    <location>
        <begin position="23"/>
        <end position="228"/>
    </location>
</feature>
<feature type="signal peptide" evidence="1">
    <location>
        <begin position="1"/>
        <end position="22"/>
    </location>
</feature>
<dbReference type="AlphaFoldDB" id="A0A2W5BWZ6"/>
<dbReference type="Pfam" id="PF10677">
    <property type="entry name" value="DUF2490"/>
    <property type="match status" value="1"/>
</dbReference>
<evidence type="ECO:0000313" key="3">
    <source>
        <dbReference type="Proteomes" id="UP000249066"/>
    </source>
</evidence>
<keyword evidence="1" id="KW-0732">Signal</keyword>
<dbReference type="Proteomes" id="UP000249066">
    <property type="component" value="Unassembled WGS sequence"/>
</dbReference>
<organism evidence="2 3">
    <name type="scientific">Sphingomonas sanxanigenens</name>
    <dbReference type="NCBI Taxonomy" id="397260"/>
    <lineage>
        <taxon>Bacteria</taxon>
        <taxon>Pseudomonadati</taxon>
        <taxon>Pseudomonadota</taxon>
        <taxon>Alphaproteobacteria</taxon>
        <taxon>Sphingomonadales</taxon>
        <taxon>Sphingomonadaceae</taxon>
        <taxon>Sphingomonas</taxon>
    </lineage>
</organism>
<comment type="caution">
    <text evidence="2">The sequence shown here is derived from an EMBL/GenBank/DDBJ whole genome shotgun (WGS) entry which is preliminary data.</text>
</comment>